<dbReference type="Proteomes" id="UP000016929">
    <property type="component" value="Unassembled WGS sequence"/>
</dbReference>
<keyword evidence="2" id="KW-1185">Reference proteome</keyword>
<sequence length="71" mass="7714">MTDKINNGTARKKLRTKTGCFTYKDARNATKSPQSATCADLLGEDVYGRHQAIYSIVVTLTIAIHGTKIGV</sequence>
<dbReference type="AlphaFoldDB" id="N1RZL8"/>
<dbReference type="HOGENOM" id="CLU_2776127_0_0_1"/>
<reference evidence="2" key="1">
    <citation type="submission" date="2012-09" db="EMBL/GenBank/DDBJ databases">
        <title>Genome sequencing and comparative transcriptomics of race 1 and race 4 of banana pathogen: Fusarium oxysporum f. sp. cubense.</title>
        <authorList>
            <person name="Fang X."/>
            <person name="Huang J."/>
        </authorList>
    </citation>
    <scope>NUCLEOTIDE SEQUENCE [LARGE SCALE GENOMIC DNA]</scope>
    <source>
        <strain evidence="2">race 4</strain>
    </source>
</reference>
<protein>
    <submittedName>
        <fullName evidence="1">Uncharacterized protein</fullName>
    </submittedName>
</protein>
<name>N1RZL8_FUSC4</name>
<evidence type="ECO:0000313" key="2">
    <source>
        <dbReference type="Proteomes" id="UP000016929"/>
    </source>
</evidence>
<proteinExistence type="predicted"/>
<reference evidence="2" key="2">
    <citation type="journal article" date="2014" name="PLoS ONE">
        <title>Genome and Transcriptome Analysis of the Fungal Pathogen Fusarium oxysporum f. sp. cubense Causing Banana Vascular Wilt Disease.</title>
        <authorList>
            <person name="Guo L."/>
            <person name="Han L."/>
            <person name="Yang L."/>
            <person name="Zeng H."/>
            <person name="Fan D."/>
            <person name="Zhu Y."/>
            <person name="Feng Y."/>
            <person name="Wang G."/>
            <person name="Peng C."/>
            <person name="Jiang X."/>
            <person name="Zhou D."/>
            <person name="Ni P."/>
            <person name="Liang C."/>
            <person name="Liu L."/>
            <person name="Wang J."/>
            <person name="Mao C."/>
            <person name="Fang X."/>
            <person name="Peng M."/>
            <person name="Huang J."/>
        </authorList>
    </citation>
    <scope>NUCLEOTIDE SEQUENCE [LARGE SCALE GENOMIC DNA]</scope>
    <source>
        <strain evidence="2">race 4</strain>
    </source>
</reference>
<evidence type="ECO:0000313" key="1">
    <source>
        <dbReference type="EMBL" id="EMT72078.1"/>
    </source>
</evidence>
<accession>N1RZL8</accession>
<dbReference type="EMBL" id="KB726281">
    <property type="protein sequence ID" value="EMT72078.1"/>
    <property type="molecule type" value="Genomic_DNA"/>
</dbReference>
<organism evidence="1 2">
    <name type="scientific">Fusarium oxysporum f. sp. cubense (strain race 4)</name>
    <name type="common">Panama disease fungus</name>
    <dbReference type="NCBI Taxonomy" id="2502994"/>
    <lineage>
        <taxon>Eukaryota</taxon>
        <taxon>Fungi</taxon>
        <taxon>Dikarya</taxon>
        <taxon>Ascomycota</taxon>
        <taxon>Pezizomycotina</taxon>
        <taxon>Sordariomycetes</taxon>
        <taxon>Hypocreomycetidae</taxon>
        <taxon>Hypocreales</taxon>
        <taxon>Nectriaceae</taxon>
        <taxon>Fusarium</taxon>
        <taxon>Fusarium oxysporum species complex</taxon>
    </lineage>
</organism>
<gene>
    <name evidence="1" type="ORF">FOC4_g10003928</name>
</gene>